<dbReference type="RefSeq" id="XP_005101730.1">
    <property type="nucleotide sequence ID" value="XM_005101673.3"/>
</dbReference>
<proteinExistence type="inferred from homology"/>
<dbReference type="InterPro" id="IPR011687">
    <property type="entry name" value="Nop53/GLTSCR2"/>
</dbReference>
<feature type="region of interest" description="Disordered" evidence="6">
    <location>
        <begin position="61"/>
        <end position="201"/>
    </location>
</feature>
<gene>
    <name evidence="8" type="primary">LOC101860749</name>
</gene>
<evidence type="ECO:0000256" key="4">
    <source>
        <dbReference type="ARBA" id="ARBA00023242"/>
    </source>
</evidence>
<name>A0ABM0JUE3_APLCA</name>
<protein>
    <recommendedName>
        <fullName evidence="2 5">Ribosome biogenesis protein NOP53</fullName>
    </recommendedName>
</protein>
<evidence type="ECO:0000313" key="7">
    <source>
        <dbReference type="Proteomes" id="UP000694888"/>
    </source>
</evidence>
<accession>A0ABM0JUE3</accession>
<dbReference type="GeneID" id="101860749"/>
<evidence type="ECO:0000256" key="2">
    <source>
        <dbReference type="ARBA" id="ARBA00018339"/>
    </source>
</evidence>
<comment type="similarity">
    <text evidence="1 5">Belongs to the NOP53 family.</text>
</comment>
<comment type="function">
    <text evidence="5">May play a role in ribosome biogenesis.</text>
</comment>
<keyword evidence="7" id="KW-1185">Reference proteome</keyword>
<evidence type="ECO:0000256" key="6">
    <source>
        <dbReference type="SAM" id="MobiDB-lite"/>
    </source>
</evidence>
<sequence length="428" mass="49240">MADINTAPKLPKNRKLGKNKKKSWRASRVQDIEEFLHDERRQLLTGGLVSEKSDESLFVLDSGINKKNDAEDATQGPRSKRARKDKALKCLSLLLPNPHSKSVRKPDDNNFQRGKRSQPVLERVQKKARSQRRVAAEAQSQKSAQVREIRRAKKRELPTVDSDLWADSDDGTPVTVKPPKRYRKKPSALNATVVPHPGASVNPAYEDHQGLLLQARVLEVGKVKKEKKVYNSLDAKFPSREDAPNESTYLEEMAAGLVDDSDEEEESDADAEEPIAINPPVRREDRKTKKQRRVEKDEEVKLKEKRAKNDVKQRENMVLRIPSIKAQLNKEDRKQQQRAAKKQVLKEQMKFRTKRLGKIKYEEPDLDLKLSTELVGSLREVLPEGHVISDVYKSLQRRNMTEPRVRQKNKRKYKPKVFEKKGHKEVTL</sequence>
<evidence type="ECO:0000313" key="8">
    <source>
        <dbReference type="RefSeq" id="XP_005101730.1"/>
    </source>
</evidence>
<keyword evidence="4 5" id="KW-0539">Nucleus</keyword>
<comment type="subcellular location">
    <subcellularLocation>
        <location evidence="5">Nucleus</location>
        <location evidence="5">Nucleolus</location>
    </subcellularLocation>
    <subcellularLocation>
        <location evidence="5">Nucleus</location>
        <location evidence="5">Nucleoplasm</location>
    </subcellularLocation>
</comment>
<dbReference type="PIRSF" id="PIRSF017302">
    <property type="entry name" value="Gltscr2"/>
    <property type="match status" value="1"/>
</dbReference>
<feature type="compositionally biased region" description="Basic and acidic residues" evidence="6">
    <location>
        <begin position="416"/>
        <end position="428"/>
    </location>
</feature>
<evidence type="ECO:0000256" key="5">
    <source>
        <dbReference type="PIRNR" id="PIRNR017302"/>
    </source>
</evidence>
<reference evidence="8" key="1">
    <citation type="submission" date="2025-08" db="UniProtKB">
        <authorList>
            <consortium name="RefSeq"/>
        </authorList>
    </citation>
    <scope>IDENTIFICATION</scope>
</reference>
<dbReference type="Pfam" id="PF07767">
    <property type="entry name" value="Nop53"/>
    <property type="match status" value="1"/>
</dbReference>
<feature type="compositionally biased region" description="Basic residues" evidence="6">
    <location>
        <begin position="406"/>
        <end position="415"/>
    </location>
</feature>
<dbReference type="PANTHER" id="PTHR14211:SF7">
    <property type="entry name" value="RIBOSOME BIOGENESIS PROTEIN NOP53"/>
    <property type="match status" value="1"/>
</dbReference>
<feature type="compositionally biased region" description="Basic and acidic residues" evidence="6">
    <location>
        <begin position="294"/>
        <end position="317"/>
    </location>
</feature>
<feature type="region of interest" description="Disordered" evidence="6">
    <location>
        <begin position="237"/>
        <end position="318"/>
    </location>
</feature>
<evidence type="ECO:0000256" key="1">
    <source>
        <dbReference type="ARBA" id="ARBA00008838"/>
    </source>
</evidence>
<organism evidence="7 8">
    <name type="scientific">Aplysia californica</name>
    <name type="common">California sea hare</name>
    <dbReference type="NCBI Taxonomy" id="6500"/>
    <lineage>
        <taxon>Eukaryota</taxon>
        <taxon>Metazoa</taxon>
        <taxon>Spiralia</taxon>
        <taxon>Lophotrochozoa</taxon>
        <taxon>Mollusca</taxon>
        <taxon>Gastropoda</taxon>
        <taxon>Heterobranchia</taxon>
        <taxon>Euthyneura</taxon>
        <taxon>Tectipleura</taxon>
        <taxon>Aplysiida</taxon>
        <taxon>Aplysioidea</taxon>
        <taxon>Aplysiidae</taxon>
        <taxon>Aplysia</taxon>
    </lineage>
</organism>
<feature type="compositionally biased region" description="Basic residues" evidence="6">
    <location>
        <begin position="11"/>
        <end position="25"/>
    </location>
</feature>
<dbReference type="PANTHER" id="PTHR14211">
    <property type="entry name" value="GLIOMA SUPPRESSOR CANDIDATE REGION GENE 2"/>
    <property type="match status" value="1"/>
</dbReference>
<feature type="region of interest" description="Disordered" evidence="6">
    <location>
        <begin position="1"/>
        <end position="25"/>
    </location>
</feature>
<dbReference type="Proteomes" id="UP000694888">
    <property type="component" value="Unplaced"/>
</dbReference>
<keyword evidence="3 5" id="KW-0690">Ribosome biogenesis</keyword>
<feature type="region of interest" description="Disordered" evidence="6">
    <location>
        <begin position="399"/>
        <end position="428"/>
    </location>
</feature>
<evidence type="ECO:0000256" key="3">
    <source>
        <dbReference type="ARBA" id="ARBA00022517"/>
    </source>
</evidence>
<feature type="compositionally biased region" description="Acidic residues" evidence="6">
    <location>
        <begin position="259"/>
        <end position="273"/>
    </location>
</feature>